<name>A0ABU8SA00_9SPHN</name>
<comment type="similarity">
    <text evidence="1">Belongs to the SMP-30/CGR1 family.</text>
</comment>
<dbReference type="SUPFAM" id="SSF63829">
    <property type="entry name" value="Calcium-dependent phosphotriesterase"/>
    <property type="match status" value="1"/>
</dbReference>
<dbReference type="Gene3D" id="2.120.10.30">
    <property type="entry name" value="TolB, C-terminal domain"/>
    <property type="match status" value="1"/>
</dbReference>
<evidence type="ECO:0000313" key="3">
    <source>
        <dbReference type="EMBL" id="MEJ6010787.1"/>
    </source>
</evidence>
<keyword evidence="3" id="KW-0378">Hydrolase</keyword>
<feature type="domain" description="SMP-30/Gluconolactonase/LRE-like region" evidence="2">
    <location>
        <begin position="2"/>
        <end position="243"/>
    </location>
</feature>
<evidence type="ECO:0000259" key="2">
    <source>
        <dbReference type="Pfam" id="PF08450"/>
    </source>
</evidence>
<evidence type="ECO:0000313" key="4">
    <source>
        <dbReference type="Proteomes" id="UP001379235"/>
    </source>
</evidence>
<proteinExistence type="inferred from homology"/>
<keyword evidence="4" id="KW-1185">Reference proteome</keyword>
<evidence type="ECO:0000256" key="1">
    <source>
        <dbReference type="ARBA" id="ARBA00008853"/>
    </source>
</evidence>
<dbReference type="InterPro" id="IPR011042">
    <property type="entry name" value="6-blade_b-propeller_TolB-like"/>
</dbReference>
<dbReference type="GO" id="GO:0016787">
    <property type="term" value="F:hydrolase activity"/>
    <property type="evidence" value="ECO:0007669"/>
    <property type="project" value="UniProtKB-KW"/>
</dbReference>
<comment type="caution">
    <text evidence="3">The sequence shown here is derived from an EMBL/GenBank/DDBJ whole genome shotgun (WGS) entry which is preliminary data.</text>
</comment>
<dbReference type="InterPro" id="IPR013658">
    <property type="entry name" value="SGL"/>
</dbReference>
<reference evidence="3 4" key="1">
    <citation type="submission" date="2024-03" db="EMBL/GenBank/DDBJ databases">
        <authorList>
            <person name="Jo J.-H."/>
        </authorList>
    </citation>
    <scope>NUCLEOTIDE SEQUENCE [LARGE SCALE GENOMIC DNA]</scope>
    <source>
        <strain evidence="3 4">AS3R-12</strain>
    </source>
</reference>
<dbReference type="RefSeq" id="WP_339967591.1">
    <property type="nucleotide sequence ID" value="NZ_JBBHJY010000006.1"/>
</dbReference>
<dbReference type="PRINTS" id="PR01790">
    <property type="entry name" value="SMP30FAMILY"/>
</dbReference>
<protein>
    <submittedName>
        <fullName evidence="3">SMP-30/gluconolactonase/LRE family protein</fullName>
        <ecNumber evidence="3">3.1.1.99</ecNumber>
    </submittedName>
</protein>
<dbReference type="PANTHER" id="PTHR10907">
    <property type="entry name" value="REGUCALCIN"/>
    <property type="match status" value="1"/>
</dbReference>
<accession>A0ABU8SA00</accession>
<sequence>MLGEGVMWSARDNAVYWVDILGCSINRIFLDNGGIERFAQPDYAAWVIERAAGGLVAGIGRSIYRLDLPANARELIGNVEPDKHSNRLNDAKADWQGRIWAGTVPVSCDKPTGSFYRIAPDGAVTLADTPYTIANGPAIDPLGRFLLLTDSALRTIFRFEIGDDGTLGMRRPFICFEADWGVPDGMTLDEEGGIWVACWGAGCVTRFTSAGRRDRSIPLPASQVTSCAFAGTELNRMFVTSARDDAGGKLGGALFEVDPGCRGLAPSAYRG</sequence>
<organism evidence="3 4">
    <name type="scientific">Novosphingobium aquae</name>
    <dbReference type="NCBI Taxonomy" id="3133435"/>
    <lineage>
        <taxon>Bacteria</taxon>
        <taxon>Pseudomonadati</taxon>
        <taxon>Pseudomonadota</taxon>
        <taxon>Alphaproteobacteria</taxon>
        <taxon>Sphingomonadales</taxon>
        <taxon>Sphingomonadaceae</taxon>
        <taxon>Novosphingobium</taxon>
    </lineage>
</organism>
<gene>
    <name evidence="3" type="ORF">WG900_12765</name>
</gene>
<dbReference type="EMBL" id="JBBHJY010000006">
    <property type="protein sequence ID" value="MEJ6010787.1"/>
    <property type="molecule type" value="Genomic_DNA"/>
</dbReference>
<dbReference type="InterPro" id="IPR005511">
    <property type="entry name" value="SMP-30"/>
</dbReference>
<dbReference type="Proteomes" id="UP001379235">
    <property type="component" value="Unassembled WGS sequence"/>
</dbReference>
<dbReference type="PANTHER" id="PTHR10907:SF47">
    <property type="entry name" value="REGUCALCIN"/>
    <property type="match status" value="1"/>
</dbReference>
<dbReference type="EC" id="3.1.1.99" evidence="3"/>
<dbReference type="Pfam" id="PF08450">
    <property type="entry name" value="SGL"/>
    <property type="match status" value="1"/>
</dbReference>